<dbReference type="PANTHER" id="PTHR37984:SF5">
    <property type="entry name" value="PROTEIN NYNRIN-LIKE"/>
    <property type="match status" value="1"/>
</dbReference>
<evidence type="ECO:0000256" key="1">
    <source>
        <dbReference type="ARBA" id="ARBA00023268"/>
    </source>
</evidence>
<dbReference type="InterPro" id="IPR043128">
    <property type="entry name" value="Rev_trsase/Diguanyl_cyclase"/>
</dbReference>
<accession>A0AAW1W4J0</accession>
<keyword evidence="1" id="KW-0511">Multifunctional enzyme</keyword>
<dbReference type="InterPro" id="IPR050951">
    <property type="entry name" value="Retrovirus_Pol_polyprotein"/>
</dbReference>
<dbReference type="InterPro" id="IPR000477">
    <property type="entry name" value="RT_dom"/>
</dbReference>
<dbReference type="CDD" id="cd01647">
    <property type="entry name" value="RT_LTR"/>
    <property type="match status" value="1"/>
</dbReference>
<dbReference type="Proteomes" id="UP001457282">
    <property type="component" value="Unassembled WGS sequence"/>
</dbReference>
<dbReference type="AlphaFoldDB" id="A0AAW1W4J0"/>
<evidence type="ECO:0000259" key="2">
    <source>
        <dbReference type="Pfam" id="PF00078"/>
    </source>
</evidence>
<dbReference type="Gene3D" id="3.10.10.10">
    <property type="entry name" value="HIV Type 1 Reverse Transcriptase, subunit A, domain 1"/>
    <property type="match status" value="1"/>
</dbReference>
<evidence type="ECO:0008006" key="6">
    <source>
        <dbReference type="Google" id="ProtNLM"/>
    </source>
</evidence>
<evidence type="ECO:0000313" key="5">
    <source>
        <dbReference type="Proteomes" id="UP001457282"/>
    </source>
</evidence>
<evidence type="ECO:0000259" key="3">
    <source>
        <dbReference type="Pfam" id="PF17919"/>
    </source>
</evidence>
<comment type="caution">
    <text evidence="4">The sequence shown here is derived from an EMBL/GenBank/DDBJ whole genome shotgun (WGS) entry which is preliminary data.</text>
</comment>
<dbReference type="GO" id="GO:0003824">
    <property type="term" value="F:catalytic activity"/>
    <property type="evidence" value="ECO:0007669"/>
    <property type="project" value="UniProtKB-KW"/>
</dbReference>
<sequence length="293" mass="32442">MNADTMTSVKEEVEKMHKSGIIRVAKYNEWLSNIVPVRKKNGKMRVCVDYRDLNNATSKGCVSNAGGGSFSRCGCKARDAVLHGWYCWLSPDSSRRRRIGIKRLSGALVLLKVYIDDVVVKSKVQGDHLADLRKVFERMRLHKLKMNPAKCVFGVQAGDFLGFLVHQRGIEVPGDKAKAVIDAPAPRTKKELQSLLGKINFLRRFISNSAGKIAPFSPLLKLQGAKEFVWEPVHQEAFDRIKEYLANPPVLVPPKPGVPLKLYISASDASIAGLLAQDERGPDGKTVEHAIST</sequence>
<feature type="domain" description="Reverse transcriptase/retrotransposon-derived protein RNase H-like" evidence="3">
    <location>
        <begin position="230"/>
        <end position="280"/>
    </location>
</feature>
<name>A0AAW1W4J0_RUBAR</name>
<dbReference type="Pfam" id="PF17919">
    <property type="entry name" value="RT_RNaseH_2"/>
    <property type="match status" value="1"/>
</dbReference>
<dbReference type="InterPro" id="IPR041577">
    <property type="entry name" value="RT_RNaseH_2"/>
</dbReference>
<dbReference type="PANTHER" id="PTHR37984">
    <property type="entry name" value="PROTEIN CBG26694"/>
    <property type="match status" value="1"/>
</dbReference>
<proteinExistence type="predicted"/>
<dbReference type="Gene3D" id="3.30.70.270">
    <property type="match status" value="2"/>
</dbReference>
<dbReference type="InterPro" id="IPR043502">
    <property type="entry name" value="DNA/RNA_pol_sf"/>
</dbReference>
<dbReference type="EMBL" id="JBEDUW010000007">
    <property type="protein sequence ID" value="KAK9914412.1"/>
    <property type="molecule type" value="Genomic_DNA"/>
</dbReference>
<evidence type="ECO:0000313" key="4">
    <source>
        <dbReference type="EMBL" id="KAK9914412.1"/>
    </source>
</evidence>
<gene>
    <name evidence="4" type="ORF">M0R45_038193</name>
</gene>
<dbReference type="SUPFAM" id="SSF56672">
    <property type="entry name" value="DNA/RNA polymerases"/>
    <property type="match status" value="1"/>
</dbReference>
<feature type="domain" description="Reverse transcriptase" evidence="2">
    <location>
        <begin position="111"/>
        <end position="163"/>
    </location>
</feature>
<keyword evidence="5" id="KW-1185">Reference proteome</keyword>
<dbReference type="Pfam" id="PF00078">
    <property type="entry name" value="RVT_1"/>
    <property type="match status" value="1"/>
</dbReference>
<organism evidence="4 5">
    <name type="scientific">Rubus argutus</name>
    <name type="common">Southern blackberry</name>
    <dbReference type="NCBI Taxonomy" id="59490"/>
    <lineage>
        <taxon>Eukaryota</taxon>
        <taxon>Viridiplantae</taxon>
        <taxon>Streptophyta</taxon>
        <taxon>Embryophyta</taxon>
        <taxon>Tracheophyta</taxon>
        <taxon>Spermatophyta</taxon>
        <taxon>Magnoliopsida</taxon>
        <taxon>eudicotyledons</taxon>
        <taxon>Gunneridae</taxon>
        <taxon>Pentapetalae</taxon>
        <taxon>rosids</taxon>
        <taxon>fabids</taxon>
        <taxon>Rosales</taxon>
        <taxon>Rosaceae</taxon>
        <taxon>Rosoideae</taxon>
        <taxon>Rosoideae incertae sedis</taxon>
        <taxon>Rubus</taxon>
    </lineage>
</organism>
<reference evidence="4 5" key="1">
    <citation type="journal article" date="2023" name="G3 (Bethesda)">
        <title>A chromosome-length genome assembly and annotation of blackberry (Rubus argutus, cv. 'Hillquist').</title>
        <authorList>
            <person name="Bruna T."/>
            <person name="Aryal R."/>
            <person name="Dudchenko O."/>
            <person name="Sargent D.J."/>
            <person name="Mead D."/>
            <person name="Buti M."/>
            <person name="Cavallini A."/>
            <person name="Hytonen T."/>
            <person name="Andres J."/>
            <person name="Pham M."/>
            <person name="Weisz D."/>
            <person name="Mascagni F."/>
            <person name="Usai G."/>
            <person name="Natali L."/>
            <person name="Bassil N."/>
            <person name="Fernandez G.E."/>
            <person name="Lomsadze A."/>
            <person name="Armour M."/>
            <person name="Olukolu B."/>
            <person name="Poorten T."/>
            <person name="Britton C."/>
            <person name="Davik J."/>
            <person name="Ashrafi H."/>
            <person name="Aiden E.L."/>
            <person name="Borodovsky M."/>
            <person name="Worthington M."/>
        </authorList>
    </citation>
    <scope>NUCLEOTIDE SEQUENCE [LARGE SCALE GENOMIC DNA]</scope>
    <source>
        <strain evidence="4">PI 553951</strain>
    </source>
</reference>
<protein>
    <recommendedName>
        <fullName evidence="6">Reverse transcriptase domain-containing protein</fullName>
    </recommendedName>
</protein>